<evidence type="ECO:0000256" key="3">
    <source>
        <dbReference type="ARBA" id="ARBA00022989"/>
    </source>
</evidence>
<proteinExistence type="predicted"/>
<evidence type="ECO:0000256" key="1">
    <source>
        <dbReference type="ARBA" id="ARBA00004141"/>
    </source>
</evidence>
<dbReference type="AlphaFoldDB" id="A0A844YVA3"/>
<protein>
    <submittedName>
        <fullName evidence="7">NfeD family protein</fullName>
    </submittedName>
</protein>
<dbReference type="EMBL" id="WTYV01000002">
    <property type="protein sequence ID" value="MXO71072.1"/>
    <property type="molecule type" value="Genomic_DNA"/>
</dbReference>
<sequence length="148" mass="15872">MDWLGSWEPHWLWLAFGLLLAVAEMVIPGVFLIWLAGAAIVTGILAFALPLGVPLQIVIFAVLAIAAVFAGRSYIRRNPVEEADPLMNRRGARMIGEVVRVSQPIVDGHGKVHLGDSEWLVRGPDATVGARMKIVGSDGAVLLVEAAD</sequence>
<feature type="domain" description="NfeD-like C-terminal" evidence="6">
    <location>
        <begin position="92"/>
        <end position="145"/>
    </location>
</feature>
<gene>
    <name evidence="7" type="ORF">GRI99_05405</name>
</gene>
<keyword evidence="3 5" id="KW-1133">Transmembrane helix</keyword>
<evidence type="ECO:0000313" key="7">
    <source>
        <dbReference type="EMBL" id="MXO71072.1"/>
    </source>
</evidence>
<dbReference type="Proteomes" id="UP000466966">
    <property type="component" value="Unassembled WGS sequence"/>
</dbReference>
<accession>A0A844YVA3</accession>
<dbReference type="InterPro" id="IPR002810">
    <property type="entry name" value="NfeD-like_C"/>
</dbReference>
<dbReference type="PANTHER" id="PTHR33507:SF3">
    <property type="entry name" value="INNER MEMBRANE PROTEIN YBBJ"/>
    <property type="match status" value="1"/>
</dbReference>
<dbReference type="OrthoDB" id="9810336at2"/>
<comment type="subcellular location">
    <subcellularLocation>
        <location evidence="1">Membrane</location>
        <topology evidence="1">Multi-pass membrane protein</topology>
    </subcellularLocation>
</comment>
<dbReference type="RefSeq" id="WP_160771025.1">
    <property type="nucleotide sequence ID" value="NZ_WTYV01000002.1"/>
</dbReference>
<organism evidence="7 8">
    <name type="scientific">Alteraurantiacibacter buctensis</name>
    <dbReference type="NCBI Taxonomy" id="1503981"/>
    <lineage>
        <taxon>Bacteria</taxon>
        <taxon>Pseudomonadati</taxon>
        <taxon>Pseudomonadota</taxon>
        <taxon>Alphaproteobacteria</taxon>
        <taxon>Sphingomonadales</taxon>
        <taxon>Erythrobacteraceae</taxon>
        <taxon>Alteraurantiacibacter</taxon>
    </lineage>
</organism>
<evidence type="ECO:0000256" key="2">
    <source>
        <dbReference type="ARBA" id="ARBA00022692"/>
    </source>
</evidence>
<dbReference type="InterPro" id="IPR012340">
    <property type="entry name" value="NA-bd_OB-fold"/>
</dbReference>
<dbReference type="Pfam" id="PF01957">
    <property type="entry name" value="NfeD"/>
    <property type="match status" value="1"/>
</dbReference>
<feature type="transmembrane region" description="Helical" evidence="5">
    <location>
        <begin position="12"/>
        <end position="34"/>
    </location>
</feature>
<evidence type="ECO:0000313" key="8">
    <source>
        <dbReference type="Proteomes" id="UP000466966"/>
    </source>
</evidence>
<keyword evidence="8" id="KW-1185">Reference proteome</keyword>
<name>A0A844YVA3_9SPHN</name>
<dbReference type="InterPro" id="IPR052165">
    <property type="entry name" value="Membrane_assoc_protease"/>
</dbReference>
<dbReference type="GO" id="GO:0005886">
    <property type="term" value="C:plasma membrane"/>
    <property type="evidence" value="ECO:0007669"/>
    <property type="project" value="TreeGrafter"/>
</dbReference>
<comment type="caution">
    <text evidence="7">The sequence shown here is derived from an EMBL/GenBank/DDBJ whole genome shotgun (WGS) entry which is preliminary data.</text>
</comment>
<dbReference type="Gene3D" id="2.40.50.140">
    <property type="entry name" value="Nucleic acid-binding proteins"/>
    <property type="match status" value="1"/>
</dbReference>
<feature type="transmembrane region" description="Helical" evidence="5">
    <location>
        <begin position="40"/>
        <end position="69"/>
    </location>
</feature>
<keyword evidence="4 5" id="KW-0472">Membrane</keyword>
<dbReference type="PANTHER" id="PTHR33507">
    <property type="entry name" value="INNER MEMBRANE PROTEIN YBBJ"/>
    <property type="match status" value="1"/>
</dbReference>
<evidence type="ECO:0000259" key="6">
    <source>
        <dbReference type="Pfam" id="PF01957"/>
    </source>
</evidence>
<evidence type="ECO:0000256" key="5">
    <source>
        <dbReference type="SAM" id="Phobius"/>
    </source>
</evidence>
<keyword evidence="2 5" id="KW-0812">Transmembrane</keyword>
<reference evidence="7 8" key="1">
    <citation type="submission" date="2019-12" db="EMBL/GenBank/DDBJ databases">
        <title>Genomic-based taxomic classification of the family Erythrobacteraceae.</title>
        <authorList>
            <person name="Xu L."/>
        </authorList>
    </citation>
    <scope>NUCLEOTIDE SEQUENCE [LARGE SCALE GENOMIC DNA]</scope>
    <source>
        <strain evidence="7 8">M0322</strain>
    </source>
</reference>
<evidence type="ECO:0000256" key="4">
    <source>
        <dbReference type="ARBA" id="ARBA00023136"/>
    </source>
</evidence>